<keyword evidence="2" id="KW-1185">Reference proteome</keyword>
<evidence type="ECO:0000313" key="2">
    <source>
        <dbReference type="Proteomes" id="UP000199492"/>
    </source>
</evidence>
<dbReference type="Proteomes" id="UP000199492">
    <property type="component" value="Unassembled WGS sequence"/>
</dbReference>
<dbReference type="EMBL" id="FNCZ01000001">
    <property type="protein sequence ID" value="SDG69669.1"/>
    <property type="molecule type" value="Genomic_DNA"/>
</dbReference>
<dbReference type="OrthoDB" id="1452110at2"/>
<name>A0A1G7WD03_9FLAO</name>
<protein>
    <submittedName>
        <fullName evidence="1">Uncharacterized protein</fullName>
    </submittedName>
</protein>
<sequence>MPVDNTGAITGISTSNVFNQTFDVNGNVEDNGNLSVTVGNASSGATFEGTMDESTASGTWNNTSVNMNGIWEGAKQ</sequence>
<dbReference type="AlphaFoldDB" id="A0A1G7WD03"/>
<reference evidence="2" key="1">
    <citation type="submission" date="2016-10" db="EMBL/GenBank/DDBJ databases">
        <authorList>
            <person name="Varghese N."/>
            <person name="Submissions S."/>
        </authorList>
    </citation>
    <scope>NUCLEOTIDE SEQUENCE [LARGE SCALE GENOMIC DNA]</scope>
    <source>
        <strain evidence="2">DSM 15363</strain>
    </source>
</reference>
<dbReference type="RefSeq" id="WP_092465830.1">
    <property type="nucleotide sequence ID" value="NZ_FNCZ01000001.1"/>
</dbReference>
<evidence type="ECO:0000313" key="1">
    <source>
        <dbReference type="EMBL" id="SDG69669.1"/>
    </source>
</evidence>
<organism evidence="1 2">
    <name type="scientific">Winogradskyella thalassocola</name>
    <dbReference type="NCBI Taxonomy" id="262004"/>
    <lineage>
        <taxon>Bacteria</taxon>
        <taxon>Pseudomonadati</taxon>
        <taxon>Bacteroidota</taxon>
        <taxon>Flavobacteriia</taxon>
        <taxon>Flavobacteriales</taxon>
        <taxon>Flavobacteriaceae</taxon>
        <taxon>Winogradskyella</taxon>
    </lineage>
</organism>
<proteinExistence type="predicted"/>
<accession>A0A1G7WD03</accession>
<gene>
    <name evidence="1" type="ORF">SAMN04489796_101318</name>
</gene>